<sequence>MHLEEVTFEAYLALRLPALLRYALMLTGDPHLAEDVVQETMIRAHVHWRRVQRADLPDRYVKRMVTNTYLGWRRGGWFRRAVPVADVPEHGSVPDPAESSAVRQELWQRLTALPPRQRAAVVLRFYEDLDDAAIADVLGCSVSTVRSQISRALATLRDGAERGVPLTHRTGDAR</sequence>
<evidence type="ECO:0000256" key="4">
    <source>
        <dbReference type="ARBA" id="ARBA00023125"/>
    </source>
</evidence>
<gene>
    <name evidence="8" type="ORF">ACFPIJ_45945</name>
</gene>
<keyword evidence="4" id="KW-0238">DNA-binding</keyword>
<dbReference type="InterPro" id="IPR036388">
    <property type="entry name" value="WH-like_DNA-bd_sf"/>
</dbReference>
<feature type="domain" description="RNA polymerase sigma-70 region 2" evidence="6">
    <location>
        <begin position="16"/>
        <end position="75"/>
    </location>
</feature>
<dbReference type="InterPro" id="IPR007627">
    <property type="entry name" value="RNA_pol_sigma70_r2"/>
</dbReference>
<evidence type="ECO:0000256" key="5">
    <source>
        <dbReference type="ARBA" id="ARBA00023163"/>
    </source>
</evidence>
<keyword evidence="9" id="KW-1185">Reference proteome</keyword>
<evidence type="ECO:0000256" key="2">
    <source>
        <dbReference type="ARBA" id="ARBA00023015"/>
    </source>
</evidence>
<dbReference type="InterPro" id="IPR014325">
    <property type="entry name" value="RNA_pol_sigma-E_actinobac"/>
</dbReference>
<dbReference type="SUPFAM" id="SSF88659">
    <property type="entry name" value="Sigma3 and sigma4 domains of RNA polymerase sigma factors"/>
    <property type="match status" value="1"/>
</dbReference>
<dbReference type="CDD" id="cd06171">
    <property type="entry name" value="Sigma70_r4"/>
    <property type="match status" value="1"/>
</dbReference>
<evidence type="ECO:0000256" key="3">
    <source>
        <dbReference type="ARBA" id="ARBA00023082"/>
    </source>
</evidence>
<dbReference type="Pfam" id="PF08281">
    <property type="entry name" value="Sigma70_r4_2"/>
    <property type="match status" value="1"/>
</dbReference>
<evidence type="ECO:0000313" key="9">
    <source>
        <dbReference type="Proteomes" id="UP001595912"/>
    </source>
</evidence>
<evidence type="ECO:0000256" key="1">
    <source>
        <dbReference type="ARBA" id="ARBA00010641"/>
    </source>
</evidence>
<keyword evidence="2" id="KW-0805">Transcription regulation</keyword>
<keyword evidence="5" id="KW-0804">Transcription</keyword>
<proteinExistence type="inferred from homology"/>
<keyword evidence="3" id="KW-0731">Sigma factor</keyword>
<dbReference type="InterPro" id="IPR014284">
    <property type="entry name" value="RNA_pol_sigma-70_dom"/>
</dbReference>
<comment type="caution">
    <text evidence="8">The sequence shown here is derived from an EMBL/GenBank/DDBJ whole genome shotgun (WGS) entry which is preliminary data.</text>
</comment>
<dbReference type="InterPro" id="IPR013325">
    <property type="entry name" value="RNA_pol_sigma_r2"/>
</dbReference>
<dbReference type="PANTHER" id="PTHR43133">
    <property type="entry name" value="RNA POLYMERASE ECF-TYPE SIGMA FACTO"/>
    <property type="match status" value="1"/>
</dbReference>
<name>A0ABV9WB31_9ACTN</name>
<evidence type="ECO:0000259" key="6">
    <source>
        <dbReference type="Pfam" id="PF04542"/>
    </source>
</evidence>
<dbReference type="Pfam" id="PF04542">
    <property type="entry name" value="Sigma70_r2"/>
    <property type="match status" value="1"/>
</dbReference>
<organism evidence="8 9">
    <name type="scientific">Dactylosporangium cerinum</name>
    <dbReference type="NCBI Taxonomy" id="1434730"/>
    <lineage>
        <taxon>Bacteria</taxon>
        <taxon>Bacillati</taxon>
        <taxon>Actinomycetota</taxon>
        <taxon>Actinomycetes</taxon>
        <taxon>Micromonosporales</taxon>
        <taxon>Micromonosporaceae</taxon>
        <taxon>Dactylosporangium</taxon>
    </lineage>
</organism>
<dbReference type="InterPro" id="IPR013249">
    <property type="entry name" value="RNA_pol_sigma70_r4_t2"/>
</dbReference>
<dbReference type="NCBIfam" id="TIGR02983">
    <property type="entry name" value="SigE-fam_strep"/>
    <property type="match status" value="1"/>
</dbReference>
<dbReference type="EMBL" id="JBHSIU010000068">
    <property type="protein sequence ID" value="MFC5005165.1"/>
    <property type="molecule type" value="Genomic_DNA"/>
</dbReference>
<dbReference type="Proteomes" id="UP001595912">
    <property type="component" value="Unassembled WGS sequence"/>
</dbReference>
<evidence type="ECO:0000259" key="7">
    <source>
        <dbReference type="Pfam" id="PF08281"/>
    </source>
</evidence>
<evidence type="ECO:0000313" key="8">
    <source>
        <dbReference type="EMBL" id="MFC5005165.1"/>
    </source>
</evidence>
<reference evidence="9" key="1">
    <citation type="journal article" date="2019" name="Int. J. Syst. Evol. Microbiol.">
        <title>The Global Catalogue of Microorganisms (GCM) 10K type strain sequencing project: providing services to taxonomists for standard genome sequencing and annotation.</title>
        <authorList>
            <consortium name="The Broad Institute Genomics Platform"/>
            <consortium name="The Broad Institute Genome Sequencing Center for Infectious Disease"/>
            <person name="Wu L."/>
            <person name="Ma J."/>
        </authorList>
    </citation>
    <scope>NUCLEOTIDE SEQUENCE [LARGE SCALE GENOMIC DNA]</scope>
    <source>
        <strain evidence="9">CGMCC 4.7152</strain>
    </source>
</reference>
<dbReference type="InterPro" id="IPR039425">
    <property type="entry name" value="RNA_pol_sigma-70-like"/>
</dbReference>
<dbReference type="Gene3D" id="1.10.1740.10">
    <property type="match status" value="1"/>
</dbReference>
<dbReference type="NCBIfam" id="TIGR02937">
    <property type="entry name" value="sigma70-ECF"/>
    <property type="match status" value="1"/>
</dbReference>
<feature type="domain" description="RNA polymerase sigma factor 70 region 4 type 2" evidence="7">
    <location>
        <begin position="103"/>
        <end position="156"/>
    </location>
</feature>
<dbReference type="PANTHER" id="PTHR43133:SF50">
    <property type="entry name" value="ECF RNA POLYMERASE SIGMA FACTOR SIGM"/>
    <property type="match status" value="1"/>
</dbReference>
<dbReference type="SUPFAM" id="SSF88946">
    <property type="entry name" value="Sigma2 domain of RNA polymerase sigma factors"/>
    <property type="match status" value="1"/>
</dbReference>
<dbReference type="RefSeq" id="WP_380125738.1">
    <property type="nucleotide sequence ID" value="NZ_JBHSIU010000068.1"/>
</dbReference>
<dbReference type="Gene3D" id="1.10.10.10">
    <property type="entry name" value="Winged helix-like DNA-binding domain superfamily/Winged helix DNA-binding domain"/>
    <property type="match status" value="1"/>
</dbReference>
<dbReference type="InterPro" id="IPR013324">
    <property type="entry name" value="RNA_pol_sigma_r3/r4-like"/>
</dbReference>
<comment type="similarity">
    <text evidence="1">Belongs to the sigma-70 factor family. ECF subfamily.</text>
</comment>
<protein>
    <submittedName>
        <fullName evidence="8">SigE family RNA polymerase sigma factor</fullName>
    </submittedName>
</protein>
<accession>A0ABV9WB31</accession>